<dbReference type="Proteomes" id="UP001189429">
    <property type="component" value="Unassembled WGS sequence"/>
</dbReference>
<comment type="caution">
    <text evidence="2">The sequence shown here is derived from an EMBL/GenBank/DDBJ whole genome shotgun (WGS) entry which is preliminary data.</text>
</comment>
<keyword evidence="3" id="KW-1185">Reference proteome</keyword>
<evidence type="ECO:0000313" key="3">
    <source>
        <dbReference type="Proteomes" id="UP001189429"/>
    </source>
</evidence>
<proteinExistence type="predicted"/>
<sequence>DLLEIRELLDSDKLAIPMASYAARVEGHLTFSSADCDFGEKLKLIRAVSVKLCSTLRQARDAGMGAPDNLCSIGDKVSNVLTSMAHFLIYRFVAMMTIDGLSLSWETVVDELSTFRAVRNEILDKVGSYFKPKEDAPPVVALPLATELRPLASFAATWKQTVNDEPFSATNIMDQSPVATTAFYREVGLSLAGEDALERFPESQTESSSRVCDATREGIELANAWTKHVRELMENMNKLKANAISYMTDLLNRSGPESNSAITFGDIKALFQETGELNEDILTKLRLVSEIAAVVQWFDDMLGIAQTLNGLGAPTADTKVIEGASSTCMKMVPILPNLLKWIDAEKALPSGAEDLDSARNYFKVTSSMLKDIKNVQEQLSSESEAQQILVNAGVFQGVVVKKTTEWMGPHLATWGELADSVKKFVIDVKEFKKWDDDRMKEFSEFPGRVELKEAVKTIGTTIVPLLLSWIAAFKGTDVSVNEAELLQDKVAAVRNKGRLQIGVRGAVVIVLEGSKSKAAAYENDLKTKLKVRPAVPKVVKDRLTALALKAASVDEGAAAAPHPDE</sequence>
<gene>
    <name evidence="2" type="ORF">PCOR1329_LOCUS64497</name>
</gene>
<feature type="coiled-coil region" evidence="1">
    <location>
        <begin position="222"/>
        <end position="249"/>
    </location>
</feature>
<accession>A0ABN9W6J3</accession>
<evidence type="ECO:0000256" key="1">
    <source>
        <dbReference type="SAM" id="Coils"/>
    </source>
</evidence>
<dbReference type="EMBL" id="CAUYUJ010018226">
    <property type="protein sequence ID" value="CAK0881760.1"/>
    <property type="molecule type" value="Genomic_DNA"/>
</dbReference>
<organism evidence="2 3">
    <name type="scientific">Prorocentrum cordatum</name>
    <dbReference type="NCBI Taxonomy" id="2364126"/>
    <lineage>
        <taxon>Eukaryota</taxon>
        <taxon>Sar</taxon>
        <taxon>Alveolata</taxon>
        <taxon>Dinophyceae</taxon>
        <taxon>Prorocentrales</taxon>
        <taxon>Prorocentraceae</taxon>
        <taxon>Prorocentrum</taxon>
    </lineage>
</organism>
<feature type="non-terminal residue" evidence="2">
    <location>
        <position position="565"/>
    </location>
</feature>
<keyword evidence="1" id="KW-0175">Coiled coil</keyword>
<feature type="non-terminal residue" evidence="2">
    <location>
        <position position="1"/>
    </location>
</feature>
<evidence type="ECO:0000313" key="2">
    <source>
        <dbReference type="EMBL" id="CAK0881760.1"/>
    </source>
</evidence>
<reference evidence="2" key="1">
    <citation type="submission" date="2023-10" db="EMBL/GenBank/DDBJ databases">
        <authorList>
            <person name="Chen Y."/>
            <person name="Shah S."/>
            <person name="Dougan E. K."/>
            <person name="Thang M."/>
            <person name="Chan C."/>
        </authorList>
    </citation>
    <scope>NUCLEOTIDE SEQUENCE [LARGE SCALE GENOMIC DNA]</scope>
</reference>
<protein>
    <submittedName>
        <fullName evidence="2">Uncharacterized protein</fullName>
    </submittedName>
</protein>
<name>A0ABN9W6J3_9DINO</name>